<evidence type="ECO:0000313" key="2">
    <source>
        <dbReference type="EMBL" id="AGT09633.1"/>
    </source>
</evidence>
<feature type="signal peptide" evidence="1">
    <location>
        <begin position="1"/>
        <end position="22"/>
    </location>
</feature>
<dbReference type="PATRIC" id="fig|1367847.3.peg.2569"/>
<dbReference type="KEGG" id="pami:JCM7686_2565"/>
<dbReference type="STRING" id="1367847.JCM7686_2565"/>
<dbReference type="AlphaFoldDB" id="S5YDU6"/>
<feature type="chain" id="PRO_5004534739" description="Lipoprotein" evidence="1">
    <location>
        <begin position="23"/>
        <end position="107"/>
    </location>
</feature>
<evidence type="ECO:0000256" key="1">
    <source>
        <dbReference type="SAM" id="SignalP"/>
    </source>
</evidence>
<keyword evidence="1" id="KW-0732">Signal</keyword>
<keyword evidence="3" id="KW-1185">Reference proteome</keyword>
<evidence type="ECO:0008006" key="4">
    <source>
        <dbReference type="Google" id="ProtNLM"/>
    </source>
</evidence>
<reference evidence="2 3" key="1">
    <citation type="journal article" date="2014" name="BMC Genomics">
        <title>Architecture and functions of a multipartite genome of the methylotrophic bacterium Paracoccus aminophilus JCM 7686, containing primary and secondary chromids.</title>
        <authorList>
            <person name="Dziewit L."/>
            <person name="Czarnecki J."/>
            <person name="Wibberg D."/>
            <person name="Radlinska M."/>
            <person name="Mrozek P."/>
            <person name="Szymczak M."/>
            <person name="Schluter A."/>
            <person name="Puhler A."/>
            <person name="Bartosik D."/>
        </authorList>
    </citation>
    <scope>NUCLEOTIDE SEQUENCE [LARGE SCALE GENOMIC DNA]</scope>
    <source>
        <strain evidence="2">JCM 7686</strain>
    </source>
</reference>
<name>S5YDU6_PARAH</name>
<accession>S5YDU6</accession>
<dbReference type="PROSITE" id="PS51257">
    <property type="entry name" value="PROKAR_LIPOPROTEIN"/>
    <property type="match status" value="1"/>
</dbReference>
<dbReference type="Proteomes" id="UP000015480">
    <property type="component" value="Chromosome"/>
</dbReference>
<dbReference type="RefSeq" id="WP_020951271.1">
    <property type="nucleotide sequence ID" value="NC_022041.1"/>
</dbReference>
<sequence>MVRAGISMFLAGAGALMLSACAPQQIPVAQAEQLCLSSARDAAAGPRTEVGFGAGSHGFRGGFISVGLSGDSLMGRDPSDVYARCVLQRSGQMPSRPLYQQPGWGGR</sequence>
<evidence type="ECO:0000313" key="3">
    <source>
        <dbReference type="Proteomes" id="UP000015480"/>
    </source>
</evidence>
<dbReference type="EMBL" id="CP006650">
    <property type="protein sequence ID" value="AGT09633.1"/>
    <property type="molecule type" value="Genomic_DNA"/>
</dbReference>
<protein>
    <recommendedName>
        <fullName evidence="4">Lipoprotein</fullName>
    </recommendedName>
</protein>
<gene>
    <name evidence="2" type="ORF">JCM7686_2565</name>
</gene>
<dbReference type="OrthoDB" id="7691501at2"/>
<dbReference type="HOGENOM" id="CLU_174766_0_0_5"/>
<dbReference type="eggNOG" id="ENOG50333N1">
    <property type="taxonomic scope" value="Bacteria"/>
</dbReference>
<organism evidence="2 3">
    <name type="scientific">Paracoccus aminophilus JCM 7686</name>
    <dbReference type="NCBI Taxonomy" id="1367847"/>
    <lineage>
        <taxon>Bacteria</taxon>
        <taxon>Pseudomonadati</taxon>
        <taxon>Pseudomonadota</taxon>
        <taxon>Alphaproteobacteria</taxon>
        <taxon>Rhodobacterales</taxon>
        <taxon>Paracoccaceae</taxon>
        <taxon>Paracoccus</taxon>
    </lineage>
</organism>
<proteinExistence type="predicted"/>